<evidence type="ECO:0000256" key="6">
    <source>
        <dbReference type="RuleBase" id="RU366058"/>
    </source>
</evidence>
<dbReference type="InterPro" id="IPR032816">
    <property type="entry name" value="VTT_dom"/>
</dbReference>
<feature type="transmembrane region" description="Helical" evidence="6">
    <location>
        <begin position="20"/>
        <end position="37"/>
    </location>
</feature>
<evidence type="ECO:0000256" key="3">
    <source>
        <dbReference type="ARBA" id="ARBA00022692"/>
    </source>
</evidence>
<dbReference type="Proteomes" id="UP001215503">
    <property type="component" value="Unassembled WGS sequence"/>
</dbReference>
<comment type="caution">
    <text evidence="8">The sequence shown here is derived from an EMBL/GenBank/DDBJ whole genome shotgun (WGS) entry which is preliminary data.</text>
</comment>
<dbReference type="PANTHER" id="PTHR12677:SF59">
    <property type="entry name" value="GOLGI APPARATUS MEMBRANE PROTEIN TVP38-RELATED"/>
    <property type="match status" value="1"/>
</dbReference>
<sequence>MDQEPPRNNGARRGRRVARWLPLLGLFGLGLALWWGLGLGDFVTPHALEARRTQLLDLVEAYGLLAGLLFVAVYALATAVSLPLGALLTLLGGFLFGPWAGTAYAVTGATLGAIAIFLAARTALGTAWRARVGGTLERMRAGFRRDAFSYLLVLRLIPLFPFWLVNLVPAFLGVPLRIYVAATAIGIIPGTFVYASVGNGLGAVVEAGEATELGLLLRPAVLLPLLGLALIALLPVAYRLWKKRRVGDET</sequence>
<evidence type="ECO:0000256" key="4">
    <source>
        <dbReference type="ARBA" id="ARBA00022989"/>
    </source>
</evidence>
<feature type="transmembrane region" description="Helical" evidence="6">
    <location>
        <begin position="61"/>
        <end position="91"/>
    </location>
</feature>
<dbReference type="Pfam" id="PF09335">
    <property type="entry name" value="VTT_dom"/>
    <property type="match status" value="1"/>
</dbReference>
<evidence type="ECO:0000256" key="5">
    <source>
        <dbReference type="ARBA" id="ARBA00023136"/>
    </source>
</evidence>
<feature type="transmembrane region" description="Helical" evidence="6">
    <location>
        <begin position="148"/>
        <end position="171"/>
    </location>
</feature>
<dbReference type="EMBL" id="JARHUD010000017">
    <property type="protein sequence ID" value="MDF2097492.1"/>
    <property type="molecule type" value="Genomic_DNA"/>
</dbReference>
<proteinExistence type="inferred from homology"/>
<evidence type="ECO:0000313" key="9">
    <source>
        <dbReference type="Proteomes" id="UP001215503"/>
    </source>
</evidence>
<evidence type="ECO:0000256" key="1">
    <source>
        <dbReference type="ARBA" id="ARBA00004651"/>
    </source>
</evidence>
<feature type="transmembrane region" description="Helical" evidence="6">
    <location>
        <begin position="217"/>
        <end position="238"/>
    </location>
</feature>
<reference evidence="8 9" key="1">
    <citation type="submission" date="2023-03" db="EMBL/GenBank/DDBJ databases">
        <title>Fodinicurvata sp. CAU 1616 isolated from sea sendiment.</title>
        <authorList>
            <person name="Kim W."/>
        </authorList>
    </citation>
    <scope>NUCLEOTIDE SEQUENCE [LARGE SCALE GENOMIC DNA]</scope>
    <source>
        <strain evidence="8 9">CAU 1616</strain>
    </source>
</reference>
<keyword evidence="3 6" id="KW-0812">Transmembrane</keyword>
<name>A0ABT5YRI1_9PROT</name>
<evidence type="ECO:0000259" key="7">
    <source>
        <dbReference type="Pfam" id="PF09335"/>
    </source>
</evidence>
<accession>A0ABT5YRI1</accession>
<feature type="transmembrane region" description="Helical" evidence="6">
    <location>
        <begin position="178"/>
        <end position="197"/>
    </location>
</feature>
<keyword evidence="5 6" id="KW-0472">Membrane</keyword>
<keyword evidence="9" id="KW-1185">Reference proteome</keyword>
<dbReference type="InterPro" id="IPR015414">
    <property type="entry name" value="TMEM64"/>
</dbReference>
<feature type="transmembrane region" description="Helical" evidence="6">
    <location>
        <begin position="103"/>
        <end position="128"/>
    </location>
</feature>
<protein>
    <recommendedName>
        <fullName evidence="6">TVP38/TMEM64 family membrane protein</fullName>
    </recommendedName>
</protein>
<feature type="domain" description="VTT" evidence="7">
    <location>
        <begin position="85"/>
        <end position="199"/>
    </location>
</feature>
<keyword evidence="4 6" id="KW-1133">Transmembrane helix</keyword>
<comment type="subcellular location">
    <subcellularLocation>
        <location evidence="1 6">Cell membrane</location>
        <topology evidence="1 6">Multi-pass membrane protein</topology>
    </subcellularLocation>
</comment>
<evidence type="ECO:0000256" key="2">
    <source>
        <dbReference type="ARBA" id="ARBA00022475"/>
    </source>
</evidence>
<dbReference type="RefSeq" id="WP_275824320.1">
    <property type="nucleotide sequence ID" value="NZ_JARHUD010000017.1"/>
</dbReference>
<dbReference type="PANTHER" id="PTHR12677">
    <property type="entry name" value="GOLGI APPARATUS MEMBRANE PROTEIN TVP38-RELATED"/>
    <property type="match status" value="1"/>
</dbReference>
<organism evidence="8 9">
    <name type="scientific">Aquibaculum arenosum</name>
    <dbReference type="NCBI Taxonomy" id="3032591"/>
    <lineage>
        <taxon>Bacteria</taxon>
        <taxon>Pseudomonadati</taxon>
        <taxon>Pseudomonadota</taxon>
        <taxon>Alphaproteobacteria</taxon>
        <taxon>Rhodospirillales</taxon>
        <taxon>Rhodovibrionaceae</taxon>
        <taxon>Aquibaculum</taxon>
    </lineage>
</organism>
<keyword evidence="2 6" id="KW-1003">Cell membrane</keyword>
<evidence type="ECO:0000313" key="8">
    <source>
        <dbReference type="EMBL" id="MDF2097492.1"/>
    </source>
</evidence>
<comment type="similarity">
    <text evidence="6">Belongs to the TVP38/TMEM64 family.</text>
</comment>
<gene>
    <name evidence="8" type="ORF">P2G67_16070</name>
</gene>